<comment type="caution">
    <text evidence="1">The sequence shown here is derived from an EMBL/GenBank/DDBJ whole genome shotgun (WGS) entry which is preliminary data.</text>
</comment>
<accession>A0A8H4A2H4</accession>
<dbReference type="EMBL" id="WTPW01002340">
    <property type="protein sequence ID" value="KAF0386003.1"/>
    <property type="molecule type" value="Genomic_DNA"/>
</dbReference>
<gene>
    <name evidence="1" type="ORF">F8M41_011415</name>
</gene>
<evidence type="ECO:0000313" key="2">
    <source>
        <dbReference type="Proteomes" id="UP000439903"/>
    </source>
</evidence>
<reference evidence="1 2" key="1">
    <citation type="journal article" date="2019" name="Environ. Microbiol.">
        <title>At the nexus of three kingdoms: the genome of the mycorrhizal fungus Gigaspora margarita provides insights into plant, endobacterial and fungal interactions.</title>
        <authorList>
            <person name="Venice F."/>
            <person name="Ghignone S."/>
            <person name="Salvioli di Fossalunga A."/>
            <person name="Amselem J."/>
            <person name="Novero M."/>
            <person name="Xianan X."/>
            <person name="Sedzielewska Toro K."/>
            <person name="Morin E."/>
            <person name="Lipzen A."/>
            <person name="Grigoriev I.V."/>
            <person name="Henrissat B."/>
            <person name="Martin F.M."/>
            <person name="Bonfante P."/>
        </authorList>
    </citation>
    <scope>NUCLEOTIDE SEQUENCE [LARGE SCALE GENOMIC DNA]</scope>
    <source>
        <strain evidence="1 2">BEG34</strain>
    </source>
</reference>
<dbReference type="AlphaFoldDB" id="A0A8H4A2H4"/>
<dbReference type="Proteomes" id="UP000439903">
    <property type="component" value="Unassembled WGS sequence"/>
</dbReference>
<dbReference type="OrthoDB" id="2423520at2759"/>
<evidence type="ECO:0000313" key="1">
    <source>
        <dbReference type="EMBL" id="KAF0386003.1"/>
    </source>
</evidence>
<protein>
    <submittedName>
        <fullName evidence="1">Zn-finger domain-containing protein</fullName>
    </submittedName>
</protein>
<keyword evidence="2" id="KW-1185">Reference proteome</keyword>
<name>A0A8H4A2H4_GIGMA</name>
<organism evidence="1 2">
    <name type="scientific">Gigaspora margarita</name>
    <dbReference type="NCBI Taxonomy" id="4874"/>
    <lineage>
        <taxon>Eukaryota</taxon>
        <taxon>Fungi</taxon>
        <taxon>Fungi incertae sedis</taxon>
        <taxon>Mucoromycota</taxon>
        <taxon>Glomeromycotina</taxon>
        <taxon>Glomeromycetes</taxon>
        <taxon>Diversisporales</taxon>
        <taxon>Gigasporaceae</taxon>
        <taxon>Gigaspora</taxon>
    </lineage>
</organism>
<proteinExistence type="predicted"/>
<sequence>MYILSCYEKFTESDLNDFENLIIDWAKKFIALFNTYSNSELKFPKLHSWVYHTTDLIKKYGSLNGFSTKTYESLHKDFVKKLYYLTNKQNIEDQILKMIYLLLNVETTKESVLNLALIWWYDFKSTNDPYYYRCPRFKKTELYNIIDIEAIKNHVHIIPRFNKSNDYLVNKYIF</sequence>